<dbReference type="Pfam" id="PF00892">
    <property type="entry name" value="EamA"/>
    <property type="match status" value="1"/>
</dbReference>
<dbReference type="SUPFAM" id="SSF103481">
    <property type="entry name" value="Multidrug resistance efflux transporter EmrE"/>
    <property type="match status" value="1"/>
</dbReference>
<keyword evidence="2 6" id="KW-0812">Transmembrane</keyword>
<comment type="subcellular location">
    <subcellularLocation>
        <location evidence="1">Membrane</location>
        <topology evidence="1">Multi-pass membrane protein</topology>
    </subcellularLocation>
</comment>
<dbReference type="RefSeq" id="XP_033379143.1">
    <property type="nucleotide sequence ID" value="XM_033529115.1"/>
</dbReference>
<feature type="transmembrane region" description="Helical" evidence="6">
    <location>
        <begin position="166"/>
        <end position="189"/>
    </location>
</feature>
<evidence type="ECO:0000256" key="6">
    <source>
        <dbReference type="SAM" id="Phobius"/>
    </source>
</evidence>
<evidence type="ECO:0000256" key="2">
    <source>
        <dbReference type="ARBA" id="ARBA00022692"/>
    </source>
</evidence>
<feature type="compositionally biased region" description="Polar residues" evidence="5">
    <location>
        <begin position="77"/>
        <end position="88"/>
    </location>
</feature>
<feature type="transmembrane region" description="Helical" evidence="6">
    <location>
        <begin position="201"/>
        <end position="217"/>
    </location>
</feature>
<proteinExistence type="predicted"/>
<protein>
    <recommendedName>
        <fullName evidence="7">EamA domain-containing protein</fullName>
    </recommendedName>
</protein>
<evidence type="ECO:0000256" key="5">
    <source>
        <dbReference type="SAM" id="MobiDB-lite"/>
    </source>
</evidence>
<reference evidence="8" key="1">
    <citation type="journal article" date="2020" name="Stud. Mycol.">
        <title>101 Dothideomycetes genomes: a test case for predicting lifestyles and emergence of pathogens.</title>
        <authorList>
            <person name="Haridas S."/>
            <person name="Albert R."/>
            <person name="Binder M."/>
            <person name="Bloem J."/>
            <person name="Labutti K."/>
            <person name="Salamov A."/>
            <person name="Andreopoulos B."/>
            <person name="Baker S."/>
            <person name="Barry K."/>
            <person name="Bills G."/>
            <person name="Bluhm B."/>
            <person name="Cannon C."/>
            <person name="Castanera R."/>
            <person name="Culley D."/>
            <person name="Daum C."/>
            <person name="Ezra D."/>
            <person name="Gonzalez J."/>
            <person name="Henrissat B."/>
            <person name="Kuo A."/>
            <person name="Liang C."/>
            <person name="Lipzen A."/>
            <person name="Lutzoni F."/>
            <person name="Magnuson J."/>
            <person name="Mondo S."/>
            <person name="Nolan M."/>
            <person name="Ohm R."/>
            <person name="Pangilinan J."/>
            <person name="Park H.-J."/>
            <person name="Ramirez L."/>
            <person name="Alfaro M."/>
            <person name="Sun H."/>
            <person name="Tritt A."/>
            <person name="Yoshinaga Y."/>
            <person name="Zwiers L.-H."/>
            <person name="Turgeon B."/>
            <person name="Goodwin S."/>
            <person name="Spatafora J."/>
            <person name="Crous P."/>
            <person name="Grigoriev I."/>
        </authorList>
    </citation>
    <scope>NUCLEOTIDE SEQUENCE</scope>
    <source>
        <strain evidence="8">CBS 175.79</strain>
    </source>
</reference>
<dbReference type="InterPro" id="IPR000620">
    <property type="entry name" value="EamA_dom"/>
</dbReference>
<dbReference type="InterPro" id="IPR037185">
    <property type="entry name" value="EmrE-like"/>
</dbReference>
<feature type="transmembrane region" description="Helical" evidence="6">
    <location>
        <begin position="52"/>
        <end position="69"/>
    </location>
</feature>
<name>A0A6A5XDG5_9PLEO</name>
<evidence type="ECO:0000259" key="7">
    <source>
        <dbReference type="Pfam" id="PF00892"/>
    </source>
</evidence>
<gene>
    <name evidence="8" type="ORF">BU24DRAFT_427004</name>
</gene>
<feature type="region of interest" description="Disordered" evidence="5">
    <location>
        <begin position="72"/>
        <end position="92"/>
    </location>
</feature>
<feature type="transmembrane region" description="Helical" evidence="6">
    <location>
        <begin position="15"/>
        <end position="40"/>
    </location>
</feature>
<organism evidence="8 9">
    <name type="scientific">Aaosphaeria arxii CBS 175.79</name>
    <dbReference type="NCBI Taxonomy" id="1450172"/>
    <lineage>
        <taxon>Eukaryota</taxon>
        <taxon>Fungi</taxon>
        <taxon>Dikarya</taxon>
        <taxon>Ascomycota</taxon>
        <taxon>Pezizomycotina</taxon>
        <taxon>Dothideomycetes</taxon>
        <taxon>Pleosporomycetidae</taxon>
        <taxon>Pleosporales</taxon>
        <taxon>Pleosporales incertae sedis</taxon>
        <taxon>Aaosphaeria</taxon>
    </lineage>
</organism>
<evidence type="ECO:0000256" key="4">
    <source>
        <dbReference type="ARBA" id="ARBA00023136"/>
    </source>
</evidence>
<dbReference type="GO" id="GO:0016020">
    <property type="term" value="C:membrane"/>
    <property type="evidence" value="ECO:0007669"/>
    <property type="project" value="UniProtKB-SubCell"/>
</dbReference>
<keyword evidence="9" id="KW-1185">Reference proteome</keyword>
<dbReference type="GeneID" id="54286512"/>
<evidence type="ECO:0000256" key="3">
    <source>
        <dbReference type="ARBA" id="ARBA00022989"/>
    </source>
</evidence>
<keyword evidence="4 6" id="KW-0472">Membrane</keyword>
<feature type="domain" description="EamA" evidence="7">
    <location>
        <begin position="105"/>
        <end position="239"/>
    </location>
</feature>
<dbReference type="OrthoDB" id="306876at2759"/>
<dbReference type="AlphaFoldDB" id="A0A6A5XDG5"/>
<accession>A0A6A5XDG5</accession>
<evidence type="ECO:0000313" key="8">
    <source>
        <dbReference type="EMBL" id="KAF2010804.1"/>
    </source>
</evidence>
<dbReference type="EMBL" id="ML978075">
    <property type="protein sequence ID" value="KAF2010804.1"/>
    <property type="molecule type" value="Genomic_DNA"/>
</dbReference>
<dbReference type="Proteomes" id="UP000799778">
    <property type="component" value="Unassembled WGS sequence"/>
</dbReference>
<dbReference type="PANTHER" id="PTHR22911">
    <property type="entry name" value="ACYL-MALONYL CONDENSING ENZYME-RELATED"/>
    <property type="match status" value="1"/>
</dbReference>
<sequence>MKHRHTERLEYSLRYLPIADAVVITFLAPSVASYACYLFLKESFPRSAQYTSLVSFIGVFLIARPTSIFPTTPSPLTPRNETSTTSSDLFPGPTSAERLSGVALALIGVLGSAAVYTIIWWIGPRAHPLISVNYFAVWSTLVSAISLSLPIPSFPSFAAPADVRQWTLLIFLGICGFLTQFLLTSSLAIGGRSNGARATNMVYTNVLFALVLDKLVFGLNPGWWSLAGSGLILGSVIAVAVQKQQGEEMKTSGREGIVQDGDAIEIAVLRGRGRGGEFGTDVEEAPMLREDDSADEAGSKICIKALNRQVPFNFLEETFSS</sequence>
<feature type="transmembrane region" description="Helical" evidence="6">
    <location>
        <begin position="99"/>
        <end position="122"/>
    </location>
</feature>
<feature type="transmembrane region" description="Helical" evidence="6">
    <location>
        <begin position="134"/>
        <end position="154"/>
    </location>
</feature>
<evidence type="ECO:0000256" key="1">
    <source>
        <dbReference type="ARBA" id="ARBA00004141"/>
    </source>
</evidence>
<dbReference type="PANTHER" id="PTHR22911:SF6">
    <property type="entry name" value="SOLUTE CARRIER FAMILY 35 MEMBER G1"/>
    <property type="match status" value="1"/>
</dbReference>
<keyword evidence="3 6" id="KW-1133">Transmembrane helix</keyword>
<evidence type="ECO:0000313" key="9">
    <source>
        <dbReference type="Proteomes" id="UP000799778"/>
    </source>
</evidence>
<feature type="transmembrane region" description="Helical" evidence="6">
    <location>
        <begin position="223"/>
        <end position="241"/>
    </location>
</feature>